<reference evidence="1 2" key="1">
    <citation type="submission" date="2021-01" db="EMBL/GenBank/DDBJ databases">
        <title>Antibiotic resistance and phylogeny of Pseudomonas spp. isolated over three decades from chicken meat in the Norwegian food chain.</title>
        <authorList>
            <person name="Moen B."/>
        </authorList>
    </citation>
    <scope>NUCLEOTIDE SEQUENCE [LARGE SCALE GENOMIC DNA]</scope>
    <source>
        <strain evidence="1 2">MF6766</strain>
    </source>
</reference>
<evidence type="ECO:0000313" key="2">
    <source>
        <dbReference type="Proteomes" id="UP000620382"/>
    </source>
</evidence>
<gene>
    <name evidence="1" type="ORF">JJD71_08885</name>
</gene>
<evidence type="ECO:0000313" key="1">
    <source>
        <dbReference type="EMBL" id="MBK3459178.1"/>
    </source>
</evidence>
<protein>
    <submittedName>
        <fullName evidence="1">Uncharacterized protein</fullName>
    </submittedName>
</protein>
<organism evidence="1 2">
    <name type="scientific">Pseudomonas haemolytica</name>
    <dbReference type="NCBI Taxonomy" id="2600065"/>
    <lineage>
        <taxon>Bacteria</taxon>
        <taxon>Pseudomonadati</taxon>
        <taxon>Pseudomonadota</taxon>
        <taxon>Gammaproteobacteria</taxon>
        <taxon>Pseudomonadales</taxon>
        <taxon>Pseudomonadaceae</taxon>
        <taxon>Pseudomonas</taxon>
    </lineage>
</organism>
<dbReference type="EMBL" id="JAENSR010000002">
    <property type="protein sequence ID" value="MBK3459178.1"/>
    <property type="molecule type" value="Genomic_DNA"/>
</dbReference>
<dbReference type="Proteomes" id="UP000620382">
    <property type="component" value="Unassembled WGS sequence"/>
</dbReference>
<proteinExistence type="predicted"/>
<sequence>MTGGLLTNHRLVVDRALVFGPTRLNLATTLRAILTALPTLADLSKQLFQLLKQFLKAITASSALGASGTLRATSALRASAPLGTFTKLGLNLIPELLNLLIDALLRAPSATWAADVACTRHSTDTFHNADSRLINRVDRSAMPISP</sequence>
<accession>A0ABS1GQW0</accession>
<keyword evidence="2" id="KW-1185">Reference proteome</keyword>
<dbReference type="RefSeq" id="WP_153870347.1">
    <property type="nucleotide sequence ID" value="NZ_JAEKCT010000001.1"/>
</dbReference>
<comment type="caution">
    <text evidence="1">The sequence shown here is derived from an EMBL/GenBank/DDBJ whole genome shotgun (WGS) entry which is preliminary data.</text>
</comment>
<name>A0ABS1GQW0_9PSED</name>